<dbReference type="PANTHER" id="PTHR33057">
    <property type="entry name" value="TRANSCRIPTION REPRESSOR OFP7-RELATED"/>
    <property type="match status" value="1"/>
</dbReference>
<keyword evidence="2 6" id="KW-0678">Repressor</keyword>
<dbReference type="OrthoDB" id="689823at2759"/>
<evidence type="ECO:0000256" key="3">
    <source>
        <dbReference type="ARBA" id="ARBA00023015"/>
    </source>
</evidence>
<proteinExistence type="predicted"/>
<dbReference type="NCBIfam" id="TIGR01568">
    <property type="entry name" value="A_thal_3678"/>
    <property type="match status" value="1"/>
</dbReference>
<dbReference type="PROSITE" id="PS51754">
    <property type="entry name" value="OVATE"/>
    <property type="match status" value="1"/>
</dbReference>
<protein>
    <recommendedName>
        <fullName evidence="6">Transcription repressor</fullName>
    </recommendedName>
    <alternativeName>
        <fullName evidence="6">Ovate family protein</fullName>
    </alternativeName>
</protein>
<evidence type="ECO:0000256" key="2">
    <source>
        <dbReference type="ARBA" id="ARBA00022491"/>
    </source>
</evidence>
<dbReference type="AlphaFoldDB" id="A0A0K9PR19"/>
<dbReference type="Pfam" id="PF04844">
    <property type="entry name" value="Ovate"/>
    <property type="match status" value="1"/>
</dbReference>
<gene>
    <name evidence="8" type="ORF">ZOSMA_196G00140</name>
</gene>
<evidence type="ECO:0000313" key="8">
    <source>
        <dbReference type="EMBL" id="KMZ70665.1"/>
    </source>
</evidence>
<dbReference type="InterPro" id="IPR038933">
    <property type="entry name" value="Ovate"/>
</dbReference>
<name>A0A0K9PR19_ZOSMR</name>
<evidence type="ECO:0000313" key="9">
    <source>
        <dbReference type="Proteomes" id="UP000036987"/>
    </source>
</evidence>
<dbReference type="GO" id="GO:0045892">
    <property type="term" value="P:negative regulation of DNA-templated transcription"/>
    <property type="evidence" value="ECO:0007669"/>
    <property type="project" value="UniProtKB-UniRule"/>
</dbReference>
<dbReference type="InterPro" id="IPR006458">
    <property type="entry name" value="Ovate_C"/>
</dbReference>
<dbReference type="STRING" id="29655.A0A0K9PR19"/>
<evidence type="ECO:0000259" key="7">
    <source>
        <dbReference type="PROSITE" id="PS51754"/>
    </source>
</evidence>
<keyword evidence="9" id="KW-1185">Reference proteome</keyword>
<dbReference type="Proteomes" id="UP000036987">
    <property type="component" value="Unassembled WGS sequence"/>
</dbReference>
<sequence>MARRTSFSSESSSSDSWFSDVMINKEYSTSDSEDDEVFVRGLMTLRETRFFFDPVGKTKSISNEFPFKGNHVEVLDSKNPYMDFKISMADVVASHGGPILTEDWSFLRELLDWYLKVNTEKSHPIIVDAFSDLLLEILSSSSSFLIS</sequence>
<dbReference type="EMBL" id="LFYR01000718">
    <property type="protein sequence ID" value="KMZ70665.1"/>
    <property type="molecule type" value="Genomic_DNA"/>
</dbReference>
<dbReference type="PANTHER" id="PTHR33057:SF26">
    <property type="entry name" value="TRANSCRIPTION REPRESSOR OFP13"/>
    <property type="match status" value="1"/>
</dbReference>
<dbReference type="GO" id="GO:0005634">
    <property type="term" value="C:nucleus"/>
    <property type="evidence" value="ECO:0007669"/>
    <property type="project" value="UniProtKB-SubCell"/>
</dbReference>
<dbReference type="OMA" id="MVEYHEL"/>
<feature type="domain" description="OVATE" evidence="7">
    <location>
        <begin position="72"/>
        <end position="136"/>
    </location>
</feature>
<comment type="function">
    <text evidence="6">Transcriptional repressor that regulates multiple aspects of plant growth and development.</text>
</comment>
<keyword evidence="4 6" id="KW-0804">Transcription</keyword>
<evidence type="ECO:0000256" key="4">
    <source>
        <dbReference type="ARBA" id="ARBA00023163"/>
    </source>
</evidence>
<keyword evidence="3 6" id="KW-0805">Transcription regulation</keyword>
<accession>A0A0K9PR19</accession>
<comment type="subcellular location">
    <subcellularLocation>
        <location evidence="1 6">Nucleus</location>
    </subcellularLocation>
</comment>
<evidence type="ECO:0000256" key="1">
    <source>
        <dbReference type="ARBA" id="ARBA00004123"/>
    </source>
</evidence>
<comment type="caution">
    <text evidence="8">The sequence shown here is derived from an EMBL/GenBank/DDBJ whole genome shotgun (WGS) entry which is preliminary data.</text>
</comment>
<reference evidence="9" key="1">
    <citation type="journal article" date="2016" name="Nature">
        <title>The genome of the seagrass Zostera marina reveals angiosperm adaptation to the sea.</title>
        <authorList>
            <person name="Olsen J.L."/>
            <person name="Rouze P."/>
            <person name="Verhelst B."/>
            <person name="Lin Y.-C."/>
            <person name="Bayer T."/>
            <person name="Collen J."/>
            <person name="Dattolo E."/>
            <person name="De Paoli E."/>
            <person name="Dittami S."/>
            <person name="Maumus F."/>
            <person name="Michel G."/>
            <person name="Kersting A."/>
            <person name="Lauritano C."/>
            <person name="Lohaus R."/>
            <person name="Toepel M."/>
            <person name="Tonon T."/>
            <person name="Vanneste K."/>
            <person name="Amirebrahimi M."/>
            <person name="Brakel J."/>
            <person name="Bostroem C."/>
            <person name="Chovatia M."/>
            <person name="Grimwood J."/>
            <person name="Jenkins J.W."/>
            <person name="Jueterbock A."/>
            <person name="Mraz A."/>
            <person name="Stam W.T."/>
            <person name="Tice H."/>
            <person name="Bornberg-Bauer E."/>
            <person name="Green P.J."/>
            <person name="Pearson G.A."/>
            <person name="Procaccini G."/>
            <person name="Duarte C.M."/>
            <person name="Schmutz J."/>
            <person name="Reusch T.B.H."/>
            <person name="Van de Peer Y."/>
        </authorList>
    </citation>
    <scope>NUCLEOTIDE SEQUENCE [LARGE SCALE GENOMIC DNA]</scope>
    <source>
        <strain evidence="9">cv. Finnish</strain>
    </source>
</reference>
<evidence type="ECO:0000256" key="6">
    <source>
        <dbReference type="RuleBase" id="RU367028"/>
    </source>
</evidence>
<organism evidence="8 9">
    <name type="scientific">Zostera marina</name>
    <name type="common">Eelgrass</name>
    <dbReference type="NCBI Taxonomy" id="29655"/>
    <lineage>
        <taxon>Eukaryota</taxon>
        <taxon>Viridiplantae</taxon>
        <taxon>Streptophyta</taxon>
        <taxon>Embryophyta</taxon>
        <taxon>Tracheophyta</taxon>
        <taxon>Spermatophyta</taxon>
        <taxon>Magnoliopsida</taxon>
        <taxon>Liliopsida</taxon>
        <taxon>Zosteraceae</taxon>
        <taxon>Zostera</taxon>
    </lineage>
</organism>
<keyword evidence="5 6" id="KW-0539">Nucleus</keyword>
<evidence type="ECO:0000256" key="5">
    <source>
        <dbReference type="ARBA" id="ARBA00023242"/>
    </source>
</evidence>